<dbReference type="Proteomes" id="UP001589783">
    <property type="component" value="Unassembled WGS sequence"/>
</dbReference>
<protein>
    <submittedName>
        <fullName evidence="7">LemA family protein</fullName>
    </submittedName>
</protein>
<comment type="caution">
    <text evidence="7">The sequence shown here is derived from an EMBL/GenBank/DDBJ whole genome shotgun (WGS) entry which is preliminary data.</text>
</comment>
<keyword evidence="5 6" id="KW-0472">Membrane</keyword>
<dbReference type="Pfam" id="PF04011">
    <property type="entry name" value="LemA"/>
    <property type="match status" value="1"/>
</dbReference>
<dbReference type="InterPro" id="IPR007156">
    <property type="entry name" value="MamQ_LemA"/>
</dbReference>
<evidence type="ECO:0000256" key="5">
    <source>
        <dbReference type="ARBA" id="ARBA00023136"/>
    </source>
</evidence>
<comment type="subcellular location">
    <subcellularLocation>
        <location evidence="1">Membrane</location>
        <topology evidence="1">Single-pass membrane protein</topology>
    </subcellularLocation>
</comment>
<gene>
    <name evidence="7" type="ORF">ACFFJD_14950</name>
</gene>
<name>A0ABV6HB74_9ACTN</name>
<accession>A0ABV6HB74</accession>
<keyword evidence="4 6" id="KW-1133">Transmembrane helix</keyword>
<reference evidence="7 8" key="1">
    <citation type="submission" date="2024-09" db="EMBL/GenBank/DDBJ databases">
        <authorList>
            <person name="Sun Q."/>
            <person name="Mori K."/>
        </authorList>
    </citation>
    <scope>NUCLEOTIDE SEQUENCE [LARGE SCALE GENOMIC DNA]</scope>
    <source>
        <strain evidence="7 8">CCM 7957</strain>
    </source>
</reference>
<keyword evidence="8" id="KW-1185">Reference proteome</keyword>
<evidence type="ECO:0000256" key="2">
    <source>
        <dbReference type="ARBA" id="ARBA00008854"/>
    </source>
</evidence>
<evidence type="ECO:0000313" key="8">
    <source>
        <dbReference type="Proteomes" id="UP001589783"/>
    </source>
</evidence>
<proteinExistence type="inferred from homology"/>
<feature type="transmembrane region" description="Helical" evidence="6">
    <location>
        <begin position="6"/>
        <end position="27"/>
    </location>
</feature>
<evidence type="ECO:0000313" key="7">
    <source>
        <dbReference type="EMBL" id="MFC0316146.1"/>
    </source>
</evidence>
<evidence type="ECO:0000256" key="3">
    <source>
        <dbReference type="ARBA" id="ARBA00022692"/>
    </source>
</evidence>
<evidence type="ECO:0000256" key="1">
    <source>
        <dbReference type="ARBA" id="ARBA00004167"/>
    </source>
</evidence>
<sequence>MTTVLIIVLVVVIALFIIAALIGIVGFNKLRKADIACEEAMGGIDVQLTRRADLIPNLVNTVKGYAAHEAGVLEAVTAARANVQHAAQGSSVAEKAASDAQLGGALGRLFAVAENYPQLQAAPNFRALQTELADTENKLSFARQYYNDAVSRLNQAVKTLPWMFFAPMSGVKAREFYQAPAGHTQAPTVQF</sequence>
<dbReference type="InterPro" id="IPR023353">
    <property type="entry name" value="LemA-like_dom_sf"/>
</dbReference>
<keyword evidence="3 6" id="KW-0812">Transmembrane</keyword>
<comment type="similarity">
    <text evidence="2">Belongs to the LemA family.</text>
</comment>
<dbReference type="PANTHER" id="PTHR34478:SF2">
    <property type="entry name" value="MEMBRANE PROTEIN"/>
    <property type="match status" value="1"/>
</dbReference>
<dbReference type="EMBL" id="JBHLWV010000027">
    <property type="protein sequence ID" value="MFC0316146.1"/>
    <property type="molecule type" value="Genomic_DNA"/>
</dbReference>
<dbReference type="SUPFAM" id="SSF140478">
    <property type="entry name" value="LemA-like"/>
    <property type="match status" value="1"/>
</dbReference>
<evidence type="ECO:0000256" key="6">
    <source>
        <dbReference type="SAM" id="Phobius"/>
    </source>
</evidence>
<organism evidence="7 8">
    <name type="scientific">Gordonia phosphorivorans</name>
    <dbReference type="NCBI Taxonomy" id="1056982"/>
    <lineage>
        <taxon>Bacteria</taxon>
        <taxon>Bacillati</taxon>
        <taxon>Actinomycetota</taxon>
        <taxon>Actinomycetes</taxon>
        <taxon>Mycobacteriales</taxon>
        <taxon>Gordoniaceae</taxon>
        <taxon>Gordonia</taxon>
    </lineage>
</organism>
<dbReference type="Gene3D" id="1.20.1440.20">
    <property type="entry name" value="LemA-like domain"/>
    <property type="match status" value="1"/>
</dbReference>
<evidence type="ECO:0000256" key="4">
    <source>
        <dbReference type="ARBA" id="ARBA00022989"/>
    </source>
</evidence>
<dbReference type="PANTHER" id="PTHR34478">
    <property type="entry name" value="PROTEIN LEMA"/>
    <property type="match status" value="1"/>
</dbReference>
<dbReference type="RefSeq" id="WP_382365550.1">
    <property type="nucleotide sequence ID" value="NZ_JBHLWV010000027.1"/>
</dbReference>